<evidence type="ECO:0000313" key="1">
    <source>
        <dbReference type="EMBL" id="KAK0406089.1"/>
    </source>
</evidence>
<dbReference type="AlphaFoldDB" id="A0AA39HJY8"/>
<proteinExistence type="predicted"/>
<keyword evidence="2" id="KW-1185">Reference proteome</keyword>
<protein>
    <submittedName>
        <fullName evidence="1">Uncharacterized protein</fullName>
    </submittedName>
</protein>
<accession>A0AA39HJY8</accession>
<evidence type="ECO:0000313" key="2">
    <source>
        <dbReference type="Proteomes" id="UP001175271"/>
    </source>
</evidence>
<reference evidence="1" key="1">
    <citation type="submission" date="2023-06" db="EMBL/GenBank/DDBJ databases">
        <title>Genomic analysis of the entomopathogenic nematode Steinernema hermaphroditum.</title>
        <authorList>
            <person name="Schwarz E.M."/>
            <person name="Heppert J.K."/>
            <person name="Baniya A."/>
            <person name="Schwartz H.T."/>
            <person name="Tan C.-H."/>
            <person name="Antoshechkin I."/>
            <person name="Sternberg P.W."/>
            <person name="Goodrich-Blair H."/>
            <person name="Dillman A.R."/>
        </authorList>
    </citation>
    <scope>NUCLEOTIDE SEQUENCE</scope>
    <source>
        <strain evidence="1">PS9179</strain>
        <tissue evidence="1">Whole animal</tissue>
    </source>
</reference>
<organism evidence="1 2">
    <name type="scientific">Steinernema hermaphroditum</name>
    <dbReference type="NCBI Taxonomy" id="289476"/>
    <lineage>
        <taxon>Eukaryota</taxon>
        <taxon>Metazoa</taxon>
        <taxon>Ecdysozoa</taxon>
        <taxon>Nematoda</taxon>
        <taxon>Chromadorea</taxon>
        <taxon>Rhabditida</taxon>
        <taxon>Tylenchina</taxon>
        <taxon>Panagrolaimomorpha</taxon>
        <taxon>Strongyloidoidea</taxon>
        <taxon>Steinernematidae</taxon>
        <taxon>Steinernema</taxon>
    </lineage>
</organism>
<gene>
    <name evidence="1" type="ORF">QR680_018364</name>
</gene>
<name>A0AA39HJY8_9BILA</name>
<dbReference type="EMBL" id="JAUCMV010000004">
    <property type="protein sequence ID" value="KAK0406089.1"/>
    <property type="molecule type" value="Genomic_DNA"/>
</dbReference>
<sequence length="137" mass="15394">MKKRRIIYSNTKRESFGKGNACLSFELTSAERPETFILIVKRCLYLMIAEEKEEIPPEIVSLQWNHCKSSSAASTRSKIDVAEEALSEEALKEDSTVEPEAKAPEDKQVLGAICVHDAQEQTNKEPDVHIINAVTVY</sequence>
<comment type="caution">
    <text evidence="1">The sequence shown here is derived from an EMBL/GenBank/DDBJ whole genome shotgun (WGS) entry which is preliminary data.</text>
</comment>
<dbReference type="Proteomes" id="UP001175271">
    <property type="component" value="Unassembled WGS sequence"/>
</dbReference>